<organism evidence="1 2">
    <name type="scientific">Paraphaeosphaeria minitans</name>
    <dbReference type="NCBI Taxonomy" id="565426"/>
    <lineage>
        <taxon>Eukaryota</taxon>
        <taxon>Fungi</taxon>
        <taxon>Dikarya</taxon>
        <taxon>Ascomycota</taxon>
        <taxon>Pezizomycotina</taxon>
        <taxon>Dothideomycetes</taxon>
        <taxon>Pleosporomycetidae</taxon>
        <taxon>Pleosporales</taxon>
        <taxon>Massarineae</taxon>
        <taxon>Didymosphaeriaceae</taxon>
        <taxon>Paraphaeosphaeria</taxon>
    </lineage>
</organism>
<accession>A0A9P6GLQ7</accession>
<dbReference type="EMBL" id="WJXW01000004">
    <property type="protein sequence ID" value="KAF9737551.1"/>
    <property type="molecule type" value="Genomic_DNA"/>
</dbReference>
<sequence length="56" mass="6253">MHILLMYVGALPRDPPVVQSLHFRNIERFHVLHMAVRTEQSVASGPSLPQPSCSSD</sequence>
<evidence type="ECO:0000313" key="2">
    <source>
        <dbReference type="Proteomes" id="UP000756921"/>
    </source>
</evidence>
<protein>
    <submittedName>
        <fullName evidence="1">Uncharacterized protein</fullName>
    </submittedName>
</protein>
<gene>
    <name evidence="1" type="ORF">PMIN01_05330</name>
</gene>
<reference evidence="1" key="1">
    <citation type="journal article" date="2020" name="Mol. Plant Microbe Interact.">
        <title>Genome Sequence of the Biocontrol Agent Coniothyrium minitans strain Conio (IMI 134523).</title>
        <authorList>
            <person name="Patel D."/>
            <person name="Shittu T.A."/>
            <person name="Baroncelli R."/>
            <person name="Muthumeenakshi S."/>
            <person name="Osborne T.H."/>
            <person name="Janganan T.K."/>
            <person name="Sreenivasaprasad S."/>
        </authorList>
    </citation>
    <scope>NUCLEOTIDE SEQUENCE</scope>
    <source>
        <strain evidence="1">Conio</strain>
    </source>
</reference>
<comment type="caution">
    <text evidence="1">The sequence shown here is derived from an EMBL/GenBank/DDBJ whole genome shotgun (WGS) entry which is preliminary data.</text>
</comment>
<dbReference type="Proteomes" id="UP000756921">
    <property type="component" value="Unassembled WGS sequence"/>
</dbReference>
<evidence type="ECO:0000313" key="1">
    <source>
        <dbReference type="EMBL" id="KAF9737551.1"/>
    </source>
</evidence>
<keyword evidence="2" id="KW-1185">Reference proteome</keyword>
<name>A0A9P6GLQ7_9PLEO</name>
<dbReference type="AlphaFoldDB" id="A0A9P6GLQ7"/>
<proteinExistence type="predicted"/>